<comment type="caution">
    <text evidence="2">The sequence shown here is derived from an EMBL/GenBank/DDBJ whole genome shotgun (WGS) entry which is preliminary data.</text>
</comment>
<protein>
    <submittedName>
        <fullName evidence="2">Uncharacterized protein</fullName>
    </submittedName>
</protein>
<dbReference type="STRING" id="62708.A0A420HKL7"/>
<sequence length="139" mass="16401">MTDNLQEIDLRPIMSSDSPRPHGQTQKSEFSQEAWDEERLDKALKTLKEMHIQLRNLRTIIPRIIAPLTTQHPTPQILYYEFKKSIKAANQEIQEFRQLMTAEESKQIFYRATTNRAENSECFRPWAVSEHPDWLNSDS</sequence>
<proteinExistence type="predicted"/>
<name>A0A420HKL7_9PEZI</name>
<dbReference type="AlphaFoldDB" id="A0A420HKL7"/>
<gene>
    <name evidence="2" type="ORF">GcM3_185015</name>
</gene>
<keyword evidence="3" id="KW-1185">Reference proteome</keyword>
<evidence type="ECO:0000313" key="3">
    <source>
        <dbReference type="Proteomes" id="UP000283383"/>
    </source>
</evidence>
<organism evidence="2 3">
    <name type="scientific">Golovinomyces cichoracearum</name>
    <dbReference type="NCBI Taxonomy" id="62708"/>
    <lineage>
        <taxon>Eukaryota</taxon>
        <taxon>Fungi</taxon>
        <taxon>Dikarya</taxon>
        <taxon>Ascomycota</taxon>
        <taxon>Pezizomycotina</taxon>
        <taxon>Leotiomycetes</taxon>
        <taxon>Erysiphales</taxon>
        <taxon>Erysiphaceae</taxon>
        <taxon>Golovinomyces</taxon>
    </lineage>
</organism>
<feature type="compositionally biased region" description="Polar residues" evidence="1">
    <location>
        <begin position="15"/>
        <end position="31"/>
    </location>
</feature>
<feature type="region of interest" description="Disordered" evidence="1">
    <location>
        <begin position="1"/>
        <end position="35"/>
    </location>
</feature>
<evidence type="ECO:0000256" key="1">
    <source>
        <dbReference type="SAM" id="MobiDB-lite"/>
    </source>
</evidence>
<dbReference type="Proteomes" id="UP000283383">
    <property type="component" value="Unassembled WGS sequence"/>
</dbReference>
<reference evidence="2 3" key="1">
    <citation type="journal article" date="2018" name="BMC Genomics">
        <title>Comparative genome analyses reveal sequence features reflecting distinct modes of host-adaptation between dicot and monocot powdery mildew.</title>
        <authorList>
            <person name="Wu Y."/>
            <person name="Ma X."/>
            <person name="Pan Z."/>
            <person name="Kale S.D."/>
            <person name="Song Y."/>
            <person name="King H."/>
            <person name="Zhang Q."/>
            <person name="Presley C."/>
            <person name="Deng X."/>
            <person name="Wei C.I."/>
            <person name="Xiao S."/>
        </authorList>
    </citation>
    <scope>NUCLEOTIDE SEQUENCE [LARGE SCALE GENOMIC DNA]</scope>
    <source>
        <strain evidence="2">UMSG3</strain>
    </source>
</reference>
<accession>A0A420HKL7</accession>
<dbReference type="EMBL" id="MCBQ01018508">
    <property type="protein sequence ID" value="RKF57974.1"/>
    <property type="molecule type" value="Genomic_DNA"/>
</dbReference>
<evidence type="ECO:0000313" key="2">
    <source>
        <dbReference type="EMBL" id="RKF57974.1"/>
    </source>
</evidence>